<proteinExistence type="inferred from homology"/>
<evidence type="ECO:0000256" key="3">
    <source>
        <dbReference type="ARBA" id="ARBA00022723"/>
    </source>
</evidence>
<dbReference type="RefSeq" id="WP_244204798.1">
    <property type="nucleotide sequence ID" value="NZ_JPWA01000001.1"/>
</dbReference>
<dbReference type="AlphaFoldDB" id="A0A367UHG2"/>
<dbReference type="PANTHER" id="PTHR11080:SF2">
    <property type="entry name" value="LD05707P"/>
    <property type="match status" value="1"/>
</dbReference>
<dbReference type="PANTHER" id="PTHR11080">
    <property type="entry name" value="PYRAZINAMIDASE/NICOTINAMIDASE"/>
    <property type="match status" value="1"/>
</dbReference>
<dbReference type="GO" id="GO:0008936">
    <property type="term" value="F:nicotinamidase activity"/>
    <property type="evidence" value="ECO:0007669"/>
    <property type="project" value="UniProtKB-EC"/>
</dbReference>
<dbReference type="CDD" id="cd01011">
    <property type="entry name" value="nicotinamidase"/>
    <property type="match status" value="1"/>
</dbReference>
<accession>A0A367UHG2</accession>
<dbReference type="EC" id="3.5.1.19" evidence="6"/>
<keyword evidence="2" id="KW-0662">Pyridine nucleotide biosynthesis</keyword>
<dbReference type="NCBIfam" id="NF008623">
    <property type="entry name" value="PRK11609.1"/>
    <property type="match status" value="1"/>
</dbReference>
<comment type="pathway">
    <text evidence="5">Cofactor biosynthesis; nicotinate biosynthesis; nicotinate from nicotinamide: step 1/1.</text>
</comment>
<gene>
    <name evidence="9" type="ORF">TH5_01535</name>
</gene>
<comment type="similarity">
    <text evidence="1">Belongs to the isochorismatase family.</text>
</comment>
<evidence type="ECO:0000259" key="8">
    <source>
        <dbReference type="Pfam" id="PF00857"/>
    </source>
</evidence>
<evidence type="ECO:0000313" key="10">
    <source>
        <dbReference type="Proteomes" id="UP000252419"/>
    </source>
</evidence>
<evidence type="ECO:0000256" key="2">
    <source>
        <dbReference type="ARBA" id="ARBA00022642"/>
    </source>
</evidence>
<dbReference type="SUPFAM" id="SSF52499">
    <property type="entry name" value="Isochorismatase-like hydrolases"/>
    <property type="match status" value="1"/>
</dbReference>
<reference evidence="9 10" key="1">
    <citation type="submission" date="2014-07" db="EMBL/GenBank/DDBJ databases">
        <title>Draft genome sequence of Thalassospira xianhensis P-4 (MCCC 1A02616).</title>
        <authorList>
            <person name="Lai Q."/>
            <person name="Shao Z."/>
        </authorList>
    </citation>
    <scope>NUCLEOTIDE SEQUENCE [LARGE SCALE GENOMIC DNA]</scope>
    <source>
        <strain evidence="9 10">MCCC 1A02616</strain>
    </source>
</reference>
<keyword evidence="3" id="KW-0479">Metal-binding</keyword>
<dbReference type="InterPro" id="IPR052347">
    <property type="entry name" value="Isochorismatase_Nicotinamidase"/>
</dbReference>
<feature type="domain" description="Isochorismatase-like" evidence="8">
    <location>
        <begin position="11"/>
        <end position="207"/>
    </location>
</feature>
<evidence type="ECO:0000256" key="5">
    <source>
        <dbReference type="ARBA" id="ARBA00037900"/>
    </source>
</evidence>
<dbReference type="EMBL" id="JPWA01000001">
    <property type="protein sequence ID" value="RCK07755.1"/>
    <property type="molecule type" value="Genomic_DNA"/>
</dbReference>
<evidence type="ECO:0000313" key="9">
    <source>
        <dbReference type="EMBL" id="RCK07755.1"/>
    </source>
</evidence>
<sequence>MSTIELMQTDMLCIIDATPTFMPGGSLPVPNGDEILPVINTLLPVFQRAVAVEDWHPKDHSSFASNHPGKAPFDVVDLPYGKQVLWPDHAPRGTTEAKTHEDVDQSYIEAIIRKGFRKQVDSYSGFFENDQTTTTGLDAYLKARGIKRLFLVGLATDFCVAYTAEDATKLGYQVFLVEDGCRGIGMPTSEGKTTMDDAYEKLKACGVTFIQSSDISS</sequence>
<comment type="caution">
    <text evidence="9">The sequence shown here is derived from an EMBL/GenBank/DDBJ whole genome shotgun (WGS) entry which is preliminary data.</text>
</comment>
<evidence type="ECO:0000256" key="1">
    <source>
        <dbReference type="ARBA" id="ARBA00006336"/>
    </source>
</evidence>
<dbReference type="InterPro" id="IPR000868">
    <property type="entry name" value="Isochorismatase-like_dom"/>
</dbReference>
<dbReference type="InterPro" id="IPR036380">
    <property type="entry name" value="Isochorismatase-like_sf"/>
</dbReference>
<organism evidence="9 10">
    <name type="scientific">Thalassospira xianhensis MCCC 1A02616</name>
    <dbReference type="NCBI Taxonomy" id="1177929"/>
    <lineage>
        <taxon>Bacteria</taxon>
        <taxon>Pseudomonadati</taxon>
        <taxon>Pseudomonadota</taxon>
        <taxon>Alphaproteobacteria</taxon>
        <taxon>Rhodospirillales</taxon>
        <taxon>Thalassospiraceae</taxon>
        <taxon>Thalassospira</taxon>
    </lineage>
</organism>
<evidence type="ECO:0000256" key="6">
    <source>
        <dbReference type="ARBA" id="ARBA00039017"/>
    </source>
</evidence>
<dbReference type="Proteomes" id="UP000252419">
    <property type="component" value="Unassembled WGS sequence"/>
</dbReference>
<name>A0A367UHG2_9PROT</name>
<keyword evidence="4" id="KW-0378">Hydrolase</keyword>
<keyword evidence="10" id="KW-1185">Reference proteome</keyword>
<dbReference type="GO" id="GO:0046872">
    <property type="term" value="F:metal ion binding"/>
    <property type="evidence" value="ECO:0007669"/>
    <property type="project" value="UniProtKB-KW"/>
</dbReference>
<dbReference type="GO" id="GO:0019363">
    <property type="term" value="P:pyridine nucleotide biosynthetic process"/>
    <property type="evidence" value="ECO:0007669"/>
    <property type="project" value="UniProtKB-KW"/>
</dbReference>
<protein>
    <recommendedName>
        <fullName evidence="6">nicotinamidase</fullName>
        <ecNumber evidence="6">3.5.1.19</ecNumber>
    </recommendedName>
    <alternativeName>
        <fullName evidence="7">Nicotinamide deamidase</fullName>
    </alternativeName>
</protein>
<evidence type="ECO:0000256" key="4">
    <source>
        <dbReference type="ARBA" id="ARBA00022801"/>
    </source>
</evidence>
<dbReference type="Pfam" id="PF00857">
    <property type="entry name" value="Isochorismatase"/>
    <property type="match status" value="1"/>
</dbReference>
<dbReference type="Gene3D" id="3.40.50.850">
    <property type="entry name" value="Isochorismatase-like"/>
    <property type="match status" value="1"/>
</dbReference>
<evidence type="ECO:0000256" key="7">
    <source>
        <dbReference type="ARBA" id="ARBA00043224"/>
    </source>
</evidence>